<organism evidence="2">
    <name type="scientific">Puccinia triticina (isolate 1-1 / race 1 (BBBD))</name>
    <name type="common">Brown leaf rust fungus</name>
    <dbReference type="NCBI Taxonomy" id="630390"/>
    <lineage>
        <taxon>Eukaryota</taxon>
        <taxon>Fungi</taxon>
        <taxon>Dikarya</taxon>
        <taxon>Basidiomycota</taxon>
        <taxon>Pucciniomycotina</taxon>
        <taxon>Pucciniomycetes</taxon>
        <taxon>Pucciniales</taxon>
        <taxon>Pucciniaceae</taxon>
        <taxon>Puccinia</taxon>
    </lineage>
</organism>
<reference evidence="3" key="4">
    <citation type="submission" date="2025-05" db="UniProtKB">
        <authorList>
            <consortium name="EnsemblFungi"/>
        </authorList>
    </citation>
    <scope>IDENTIFICATION</scope>
    <source>
        <strain evidence="3">isolate 1-1 / race 1 (BBBD)</strain>
    </source>
</reference>
<dbReference type="Proteomes" id="UP000005240">
    <property type="component" value="Unassembled WGS sequence"/>
</dbReference>
<reference evidence="2" key="1">
    <citation type="submission" date="2009-11" db="EMBL/GenBank/DDBJ databases">
        <authorList>
            <consortium name="The Broad Institute Genome Sequencing Platform"/>
            <person name="Ward D."/>
            <person name="Feldgarden M."/>
            <person name="Earl A."/>
            <person name="Young S.K."/>
            <person name="Zeng Q."/>
            <person name="Koehrsen M."/>
            <person name="Alvarado L."/>
            <person name="Berlin A."/>
            <person name="Bochicchio J."/>
            <person name="Borenstein D."/>
            <person name="Chapman S.B."/>
            <person name="Chen Z."/>
            <person name="Engels R."/>
            <person name="Freedman E."/>
            <person name="Gellesch M."/>
            <person name="Goldberg J."/>
            <person name="Griggs A."/>
            <person name="Gujja S."/>
            <person name="Heilman E."/>
            <person name="Heiman D."/>
            <person name="Hepburn T."/>
            <person name="Howarth C."/>
            <person name="Jen D."/>
            <person name="Larson L."/>
            <person name="Lewis B."/>
            <person name="Mehta T."/>
            <person name="Park D."/>
            <person name="Pearson M."/>
            <person name="Roberts A."/>
            <person name="Saif S."/>
            <person name="Shea T."/>
            <person name="Shenoy N."/>
            <person name="Sisk P."/>
            <person name="Stolte C."/>
            <person name="Sykes S."/>
            <person name="Thomson T."/>
            <person name="Walk T."/>
            <person name="White J."/>
            <person name="Yandava C."/>
            <person name="Izard J."/>
            <person name="Baranova O.V."/>
            <person name="Blanton J.M."/>
            <person name="Tanner A.C."/>
            <person name="Dewhirst F.E."/>
            <person name="Haas B."/>
            <person name="Nusbaum C."/>
            <person name="Birren B."/>
        </authorList>
    </citation>
    <scope>NUCLEOTIDE SEQUENCE [LARGE SCALE GENOMIC DNA]</scope>
    <source>
        <strain evidence="2">1-1 BBBD Race 1</strain>
    </source>
</reference>
<evidence type="ECO:0000313" key="4">
    <source>
        <dbReference type="Proteomes" id="UP000005240"/>
    </source>
</evidence>
<gene>
    <name evidence="2" type="ORF">PTTG_04633</name>
</gene>
<protein>
    <submittedName>
        <fullName evidence="2 3">Uncharacterized protein</fullName>
    </submittedName>
</protein>
<accession>A0A0C4EV01</accession>
<feature type="compositionally biased region" description="Acidic residues" evidence="1">
    <location>
        <begin position="62"/>
        <end position="71"/>
    </location>
</feature>
<dbReference type="EMBL" id="ADAS02000028">
    <property type="protein sequence ID" value="OAV95457.1"/>
    <property type="molecule type" value="Genomic_DNA"/>
</dbReference>
<dbReference type="VEuPathDB" id="FungiDB:PTTG_04633"/>
<reference evidence="3 4" key="3">
    <citation type="journal article" date="2017" name="G3 (Bethesda)">
        <title>Comparative analysis highlights variable genome content of wheat rusts and divergence of the mating loci.</title>
        <authorList>
            <person name="Cuomo C.A."/>
            <person name="Bakkeren G."/>
            <person name="Khalil H.B."/>
            <person name="Panwar V."/>
            <person name="Joly D."/>
            <person name="Linning R."/>
            <person name="Sakthikumar S."/>
            <person name="Song X."/>
            <person name="Adiconis X."/>
            <person name="Fan L."/>
            <person name="Goldberg J.M."/>
            <person name="Levin J.Z."/>
            <person name="Young S."/>
            <person name="Zeng Q."/>
            <person name="Anikster Y."/>
            <person name="Bruce M."/>
            <person name="Wang M."/>
            <person name="Yin C."/>
            <person name="McCallum B."/>
            <person name="Szabo L.J."/>
            <person name="Hulbert S."/>
            <person name="Chen X."/>
            <person name="Fellers J.P."/>
        </authorList>
    </citation>
    <scope>NUCLEOTIDE SEQUENCE</scope>
    <source>
        <strain evidence="4">Isolate 1-1 / race 1 (BBBD)</strain>
        <strain evidence="3">isolate 1-1 / race 1 (BBBD)</strain>
    </source>
</reference>
<evidence type="ECO:0000256" key="1">
    <source>
        <dbReference type="SAM" id="MobiDB-lite"/>
    </source>
</evidence>
<sequence length="168" mass="18478">MAEDRKSSLRSSKQNVMVVIPARPDLDRTKPKAMAAPARREIRPKPSRAKVVFDIPSSPTTEDSETDEELDWTITSKSRHPGSPTPSSSKRLKTHHPSSSPPPKILRKLKPSLPRASAPRQKPAKKPVKSSPAMPLLPKSKARPAAPLALTDVKTLRGMDTIMEEQSE</sequence>
<keyword evidence="4" id="KW-1185">Reference proteome</keyword>
<reference evidence="2" key="2">
    <citation type="submission" date="2016-05" db="EMBL/GenBank/DDBJ databases">
        <title>Comparative analysis highlights variable genome content of wheat rusts and divergence of the mating loci.</title>
        <authorList>
            <person name="Cuomo C.A."/>
            <person name="Bakkeren G."/>
            <person name="Szabo L."/>
            <person name="Khalil H."/>
            <person name="Joly D."/>
            <person name="Goldberg J."/>
            <person name="Young S."/>
            <person name="Zeng Q."/>
            <person name="Fellers J."/>
        </authorList>
    </citation>
    <scope>NUCLEOTIDE SEQUENCE [LARGE SCALE GENOMIC DNA]</scope>
    <source>
        <strain evidence="2">1-1 BBBD Race 1</strain>
    </source>
</reference>
<feature type="region of interest" description="Disordered" evidence="1">
    <location>
        <begin position="1"/>
        <end position="152"/>
    </location>
</feature>
<proteinExistence type="predicted"/>
<dbReference type="AlphaFoldDB" id="A0A0C4EV01"/>
<evidence type="ECO:0000313" key="3">
    <source>
        <dbReference type="EnsemblFungi" id="PTTG_04633-t43_1-p1"/>
    </source>
</evidence>
<name>A0A0C4EV01_PUCT1</name>
<dbReference type="EnsemblFungi" id="PTTG_04633-t43_1">
    <property type="protein sequence ID" value="PTTG_04633-t43_1-p1"/>
    <property type="gene ID" value="PTTG_04633"/>
</dbReference>
<evidence type="ECO:0000313" key="2">
    <source>
        <dbReference type="EMBL" id="OAV95457.1"/>
    </source>
</evidence>